<feature type="region of interest" description="Disordered" evidence="6">
    <location>
        <begin position="936"/>
        <end position="955"/>
    </location>
</feature>
<evidence type="ECO:0000256" key="1">
    <source>
        <dbReference type="ARBA" id="ARBA00004245"/>
    </source>
</evidence>
<dbReference type="GO" id="GO:0072686">
    <property type="term" value="C:mitotic spindle"/>
    <property type="evidence" value="ECO:0007669"/>
    <property type="project" value="TreeGrafter"/>
</dbReference>
<name>A0A2H6K830_9APIC</name>
<feature type="transmembrane region" description="Helical" evidence="7">
    <location>
        <begin position="2265"/>
        <end position="2286"/>
    </location>
</feature>
<dbReference type="VEuPathDB" id="PiroplasmaDB:BOVATA_006440"/>
<keyword evidence="2" id="KW-0963">Cytoplasm</keyword>
<dbReference type="Proteomes" id="UP000236319">
    <property type="component" value="Unassembled WGS sequence"/>
</dbReference>
<comment type="caution">
    <text evidence="8">The sequence shown here is derived from an EMBL/GenBank/DDBJ whole genome shotgun (WGS) entry which is preliminary data.</text>
</comment>
<evidence type="ECO:0000256" key="2">
    <source>
        <dbReference type="ARBA" id="ARBA00022490"/>
    </source>
</evidence>
<keyword evidence="4" id="KW-0206">Cytoskeleton</keyword>
<dbReference type="EMBL" id="BDSA01000001">
    <property type="protein sequence ID" value="GBE59151.1"/>
    <property type="molecule type" value="Genomic_DNA"/>
</dbReference>
<accession>A0A2H6K830</accession>
<keyword evidence="9" id="KW-1185">Reference proteome</keyword>
<reference evidence="8 9" key="1">
    <citation type="journal article" date="2017" name="BMC Genomics">
        <title>Whole-genome assembly of Babesia ovata and comparative genomics between closely related pathogens.</title>
        <authorList>
            <person name="Yamagishi J."/>
            <person name="Asada M."/>
            <person name="Hakimi H."/>
            <person name="Tanaka T.Q."/>
            <person name="Sugimoto C."/>
            <person name="Kawazu S."/>
        </authorList>
    </citation>
    <scope>NUCLEOTIDE SEQUENCE [LARGE SCALE GENOMIC DNA]</scope>
    <source>
        <strain evidence="8 9">Miyake</strain>
    </source>
</reference>
<evidence type="ECO:0000256" key="3">
    <source>
        <dbReference type="ARBA" id="ARBA00023175"/>
    </source>
</evidence>
<feature type="coiled-coil region" evidence="5">
    <location>
        <begin position="602"/>
        <end position="659"/>
    </location>
</feature>
<keyword evidence="5" id="KW-0175">Coiled coil</keyword>
<protein>
    <submittedName>
        <fullName evidence="8">Extracellular matrix-binding ebh, putative</fullName>
    </submittedName>
</protein>
<dbReference type="OrthoDB" id="432483at2759"/>
<sequence length="2362" mass="263343">MAPKALTDCPENLREAIDWLIQVKHSGGILTLSEALGELFDNVVQDAEKSLSSLPESDQPSARDVISGLTAFKNAITKNSENPNQDTLHNLCSAFETFLGYKPPGTYDGSGIVYGSASRLCDAIIQFLHSVFSDVRDNQPYVVGRPELSSVVGELEKTRWSGHHGFKHVVPKVASGLRKYNEDVKASNERVKQLISELLDHVNPGGELLKRVNGLQVDNVTEEEVKNAEGLVEECQKRADAFYNNMNTVASTTSAIKDLNPTLRDKVMTAKKHMAQERKRLQNLTRKQLENYNAMVKVIRKALRELEDSVSKKIIDEIDALVEKLKRVVEKIRAKLVDTYLELGKYVDELEAWITEAKKFIAFADQNVKEILDEVDAEKGEKRKEIEENVNKINNGLDKETKDLQTWINNAEETRGKAERRAKEAFKILSYYKNYKSREKTELAENIQKILDAKEQIVKINTELTINIGDLENWKNAADGLISVVISNSKDVRGKLSPEKNSGHDVGKQIGEIVTANKKIDQANQNLATHLGSLNEWKQQAKTVLQGAIQKATEVWTALDVDDTGKDMQLGKNIEAIISANDLIKRANNDLNTEVQHLGKWRDAAKDVINKANKKCDDVLNKVDVSKNSGNDVVIQKQAAALQKKAAELLKAYEEAHKAVQALASKHVPAAIKDLESGMKEDLERLQQRIVQSMKTHVGLMLGEIQGEVKKIKGEKGSGDKNTGGAGLEGIVTGLVGSYASVFKDNFESIVNGWLLKILGMDEHQENTKVKEWLNQYAREKTSKGFTIASFRNTIIRKIKEKLRDEEIKGAGDIVQHHIAKASDKIEATVEAVKNGCDEFVRQLDDKFQQGLINLATEILRGTPYSHTGQPVYFVTELALIALRATANQVANELESVFLGTYRMGGESGGKCIASEFDRAVQATRDLEKNLQAAHDKAITQGSAPASPPSPGTNEILKKVNEIEQQVKGVIPDKKEMEKRFSTDVMTSYNKAKTPGQGNKYNELVAAIPLAMNKFKSMDAFKDVSEFEGHTGLQKELQKGTVGTATQAVNKHLSAIEQELQDIAGMVDSSKKKTQPPSKPDEYGITQLLNDLKTKGLENGDTEWTPISGGTPVQGLEKIREAIETLQLVEFTNQPIEIKAAVQEIKDHLKKLRDDLKATSGNKYDVINRLNHIINEGLGTTEISWNGRNGLMKIHEEIETLQLVDFTNHPIGIQDAVDVITQELQKLRSDLDNNVTNKLQKLQRFGLENGGYDWDGQNRNVKGFDTIKEYVKEQNEELGKQPNAIEKAVENIRVELAKIGIKLHNVMLDGDVVDHLRTLRTLISKHDKRHGLQAIHKALNDVHTLVPVVGIGLTELCEAVKLPGLSVKETVERLSTLIDHDYVVINGCEQHGLNEIKNKLKRLRADLLSGPIEACEQFLRDADETGRLAKQKIREHLREQISIAEDAMIVQANANYVSSVKQMLQQYASKVNSELGKLPDEIDHDLAIGFKGFVKQIAGDNNGNINLLRDAASLRDLSYRFNVFCGRLRMYLEAEIKREHDENMSQRNPVARDPETLYTNKLAEIYTALNDLLGHLIRQNRYDPEMPGKLDKLIDAVNALRPQGFTKPNSPLLDGIGEGLRAFVEELRNVYISTYDGAFDDCILYHAAKKTHTPEATKCAMILLTITDTLFRAVNKLRMGCTDEWAYYNINVGCGLGVFLQGCGYRVASATVKHSELRNDSDCSGEKIRKLIDNIIEPLGALHDFLKCYLRASHLHIPTEPRYPCTVRDMLAWFAGLPYTAVYKSIQPHCHNLSGGETDEVLKYCLACIPGALGLLTHHSSTLLVTVCGNGRGFDHADFQYACNFWDNTRGFHYPSDVAELLNILARLCKRALRALNFLRARCRYEASMAHGWSQCRYGRSVPAANWQCNDHSTDQATCQPKSPLQAHLMDQLLGLLPHKLTSVGCDSECSTCHTASPGQQCVTPMGFWDLPRAGSRTGVGRDIFAVLTALCSNAESPLPSLLRCLSSINPCPPQSLGDMFAFFCNLAQCRGLDHRTQRLKYVDNSGFTAHLTSAAIPSVSMNLCPSTQAVRLTSALTALYHSPADHATAAQADTDTDKNTNTDTHSDLSSLTVRAHCSDSLTCAPYLQPLSFHACHTFAEKHAEVYLSWVIYTAWQFWYLLQQLLNAFQDIDCAGSGCSTCPCKPGKHGVDRNCKCKALMSCHGVLPTFHAYGFTFGNTRALHGNNRKYCRNFRTQLSQVLHSDHFTELFKQIDQLLYRIRAPFLFTIITLWLIATIYILHSLLYRMDVLHIRSHLLTTKTSHLIDIKALLAGSRRMLSLYKDVDYFDDDSVGQLGVSRGDYLCRCSVPTTIMLHEITKLA</sequence>
<dbReference type="PANTHER" id="PTHR47970:SF12">
    <property type="entry name" value="KINESIN FAMILY MEMBER 11"/>
    <property type="match status" value="1"/>
</dbReference>
<dbReference type="GO" id="GO:0005876">
    <property type="term" value="C:spindle microtubule"/>
    <property type="evidence" value="ECO:0007669"/>
    <property type="project" value="TreeGrafter"/>
</dbReference>
<dbReference type="GeneID" id="39872921"/>
<feature type="coiled-coil region" evidence="5">
    <location>
        <begin position="383"/>
        <end position="428"/>
    </location>
</feature>
<dbReference type="GO" id="GO:0051231">
    <property type="term" value="P:spindle elongation"/>
    <property type="evidence" value="ECO:0007669"/>
    <property type="project" value="TreeGrafter"/>
</dbReference>
<dbReference type="InterPro" id="IPR047149">
    <property type="entry name" value="KIF11-like"/>
</dbReference>
<evidence type="ECO:0000313" key="8">
    <source>
        <dbReference type="EMBL" id="GBE59151.1"/>
    </source>
</evidence>
<feature type="coiled-coil region" evidence="5">
    <location>
        <begin position="267"/>
        <end position="335"/>
    </location>
</feature>
<organism evidence="8 9">
    <name type="scientific">Babesia ovata</name>
    <dbReference type="NCBI Taxonomy" id="189622"/>
    <lineage>
        <taxon>Eukaryota</taxon>
        <taxon>Sar</taxon>
        <taxon>Alveolata</taxon>
        <taxon>Apicomplexa</taxon>
        <taxon>Aconoidasida</taxon>
        <taxon>Piroplasmida</taxon>
        <taxon>Babesiidae</taxon>
        <taxon>Babesia</taxon>
    </lineage>
</organism>
<keyword evidence="3" id="KW-0505">Motor protein</keyword>
<comment type="subcellular location">
    <subcellularLocation>
        <location evidence="1">Cytoplasm</location>
        <location evidence="1">Cytoskeleton</location>
    </subcellularLocation>
</comment>
<dbReference type="GO" id="GO:0090307">
    <property type="term" value="P:mitotic spindle assembly"/>
    <property type="evidence" value="ECO:0007669"/>
    <property type="project" value="TreeGrafter"/>
</dbReference>
<keyword evidence="7" id="KW-0812">Transmembrane</keyword>
<evidence type="ECO:0000256" key="7">
    <source>
        <dbReference type="SAM" id="Phobius"/>
    </source>
</evidence>
<dbReference type="RefSeq" id="XP_028865394.1">
    <property type="nucleotide sequence ID" value="XM_029009561.1"/>
</dbReference>
<keyword evidence="7" id="KW-0472">Membrane</keyword>
<dbReference type="PANTHER" id="PTHR47970">
    <property type="entry name" value="KINESIN-LIKE PROTEIN KIF11"/>
    <property type="match status" value="1"/>
</dbReference>
<gene>
    <name evidence="8" type="ORF">BOVATA_006440</name>
</gene>
<keyword evidence="7" id="KW-1133">Transmembrane helix</keyword>
<evidence type="ECO:0000256" key="5">
    <source>
        <dbReference type="SAM" id="Coils"/>
    </source>
</evidence>
<proteinExistence type="predicted"/>
<evidence type="ECO:0000313" key="9">
    <source>
        <dbReference type="Proteomes" id="UP000236319"/>
    </source>
</evidence>
<evidence type="ECO:0000256" key="4">
    <source>
        <dbReference type="ARBA" id="ARBA00023212"/>
    </source>
</evidence>
<dbReference type="GO" id="GO:0008574">
    <property type="term" value="F:plus-end-directed microtubule motor activity"/>
    <property type="evidence" value="ECO:0007669"/>
    <property type="project" value="TreeGrafter"/>
</dbReference>
<evidence type="ECO:0000256" key="6">
    <source>
        <dbReference type="SAM" id="MobiDB-lite"/>
    </source>
</evidence>